<dbReference type="SUPFAM" id="SSF48431">
    <property type="entry name" value="Lipovitellin-phosvitin complex, superhelical domain"/>
    <property type="match status" value="1"/>
</dbReference>
<name>A0ABX6D8V2_9CAUD</name>
<dbReference type="EMBL" id="MN545971">
    <property type="protein sequence ID" value="QGF21214.1"/>
    <property type="molecule type" value="Genomic_DNA"/>
</dbReference>
<accession>A0ABX6D8V2</accession>
<evidence type="ECO:0000313" key="2">
    <source>
        <dbReference type="Proteomes" id="UP000397058"/>
    </source>
</evidence>
<reference evidence="1 2" key="1">
    <citation type="submission" date="2019-10" db="EMBL/GenBank/DDBJ databases">
        <authorList>
            <person name="Kumar P."/>
            <person name="Meghvansi M.K."/>
            <person name="Kamboj D.V."/>
        </authorList>
    </citation>
    <scope>NUCLEOTIDE SEQUENCE [LARGE SCALE GENOMIC DNA]</scope>
</reference>
<keyword evidence="2" id="KW-1185">Reference proteome</keyword>
<gene>
    <name evidence="1" type="ORF">HCF1_15</name>
</gene>
<dbReference type="InterPro" id="IPR011030">
    <property type="entry name" value="Lipovitellin_superhlx_dom"/>
</dbReference>
<sequence length="205" mass="22378">MAERKRVRDNVASAINNATWIGSITASPDPNVEVLEKLREVLRVPEGENIVTHAKVIRALADALIGLQKAERKRVRDNVASAINNATWIGSITASPDPNVEVLEKLREVLRVPEGENIVTHAKVIRALADALIGLQKAERKRVRDNVASAINNATWIGSITASPDPNVEVLEKLREVLRVPEGENIVTHAKVIRALADALIGLQK</sequence>
<organism evidence="1 2">
    <name type="scientific">Citrobacter phage HCF1</name>
    <dbReference type="NCBI Taxonomy" id="2849700"/>
    <lineage>
        <taxon>Viruses</taxon>
        <taxon>Duplodnaviria</taxon>
        <taxon>Heunggongvirae</taxon>
        <taxon>Uroviricota</taxon>
        <taxon>Caudoviricetes</taxon>
        <taxon>Drexlerviridae</taxon>
        <taxon>Hicfunavirus</taxon>
        <taxon>Hicfunavirus HCF1</taxon>
    </lineage>
</organism>
<dbReference type="Proteomes" id="UP000397058">
    <property type="component" value="Segment"/>
</dbReference>
<evidence type="ECO:0000313" key="1">
    <source>
        <dbReference type="EMBL" id="QGF21214.1"/>
    </source>
</evidence>
<protein>
    <submittedName>
        <fullName evidence="1">Uncharacterized protein</fullName>
    </submittedName>
</protein>
<proteinExistence type="predicted"/>